<evidence type="ECO:0000313" key="4">
    <source>
        <dbReference type="Proteomes" id="UP001596548"/>
    </source>
</evidence>
<organism evidence="3 4">
    <name type="scientific">Paractinoplanes rhizophilus</name>
    <dbReference type="NCBI Taxonomy" id="1416877"/>
    <lineage>
        <taxon>Bacteria</taxon>
        <taxon>Bacillati</taxon>
        <taxon>Actinomycetota</taxon>
        <taxon>Actinomycetes</taxon>
        <taxon>Micromonosporales</taxon>
        <taxon>Micromonosporaceae</taxon>
        <taxon>Paractinoplanes</taxon>
    </lineage>
</organism>
<feature type="signal peptide" evidence="1">
    <location>
        <begin position="1"/>
        <end position="26"/>
    </location>
</feature>
<name>A0ABW2HL51_9ACTN</name>
<keyword evidence="4" id="KW-1185">Reference proteome</keyword>
<evidence type="ECO:0000259" key="2">
    <source>
        <dbReference type="PROSITE" id="PS50025"/>
    </source>
</evidence>
<accession>A0ABW2HL51</accession>
<dbReference type="EMBL" id="JBHTBJ010000001">
    <property type="protein sequence ID" value="MFC7272411.1"/>
    <property type="molecule type" value="Genomic_DNA"/>
</dbReference>
<sequence>MGLRRWWIVTLAASTAVAAGVVPAQAADSAAHPALHPAAGVASARAAAASGAYTVAVWDMDERAGGRVMYDSSGNGIDGSIGREVRTGGIYRFSRLEPDTPPAHPGHLVVVPDHAALDPGARDFEVTVRLRTSHHFGNIVQKGQATVAGGSYKLQIPSGKVQCWFRGAAGQVLVTAPRPINDGRWHVVTCTRYADGVALVIDGRKVAGRWGATGRIANSWPLSIGGKTTCDQRTVGCDYFAGDLDYVRVDAR</sequence>
<comment type="caution">
    <text evidence="3">The sequence shown here is derived from an EMBL/GenBank/DDBJ whole genome shotgun (WGS) entry which is preliminary data.</text>
</comment>
<dbReference type="Pfam" id="PF13385">
    <property type="entry name" value="Laminin_G_3"/>
    <property type="match status" value="1"/>
</dbReference>
<feature type="domain" description="Laminin G" evidence="2">
    <location>
        <begin position="97"/>
        <end position="252"/>
    </location>
</feature>
<proteinExistence type="predicted"/>
<dbReference type="SMART" id="SM00282">
    <property type="entry name" value="LamG"/>
    <property type="match status" value="1"/>
</dbReference>
<dbReference type="Proteomes" id="UP001596548">
    <property type="component" value="Unassembled WGS sequence"/>
</dbReference>
<reference evidence="4" key="1">
    <citation type="journal article" date="2019" name="Int. J. Syst. Evol. Microbiol.">
        <title>The Global Catalogue of Microorganisms (GCM) 10K type strain sequencing project: providing services to taxonomists for standard genome sequencing and annotation.</title>
        <authorList>
            <consortium name="The Broad Institute Genomics Platform"/>
            <consortium name="The Broad Institute Genome Sequencing Center for Infectious Disease"/>
            <person name="Wu L."/>
            <person name="Ma J."/>
        </authorList>
    </citation>
    <scope>NUCLEOTIDE SEQUENCE [LARGE SCALE GENOMIC DNA]</scope>
    <source>
        <strain evidence="4">XZYJT-10</strain>
    </source>
</reference>
<dbReference type="InterPro" id="IPR001791">
    <property type="entry name" value="Laminin_G"/>
</dbReference>
<evidence type="ECO:0000256" key="1">
    <source>
        <dbReference type="SAM" id="SignalP"/>
    </source>
</evidence>
<keyword evidence="1" id="KW-0732">Signal</keyword>
<feature type="chain" id="PRO_5046675301" evidence="1">
    <location>
        <begin position="27"/>
        <end position="252"/>
    </location>
</feature>
<protein>
    <submittedName>
        <fullName evidence="3">Laminin G domain-containing protein</fullName>
    </submittedName>
</protein>
<dbReference type="RefSeq" id="WP_378963800.1">
    <property type="nucleotide sequence ID" value="NZ_JBHTBJ010000001.1"/>
</dbReference>
<dbReference type="CDD" id="cd00110">
    <property type="entry name" value="LamG"/>
    <property type="match status" value="1"/>
</dbReference>
<dbReference type="SUPFAM" id="SSF49899">
    <property type="entry name" value="Concanavalin A-like lectins/glucanases"/>
    <property type="match status" value="1"/>
</dbReference>
<dbReference type="Gene3D" id="2.60.120.200">
    <property type="match status" value="1"/>
</dbReference>
<gene>
    <name evidence="3" type="ORF">ACFQS1_00330</name>
</gene>
<evidence type="ECO:0000313" key="3">
    <source>
        <dbReference type="EMBL" id="MFC7272411.1"/>
    </source>
</evidence>
<dbReference type="InterPro" id="IPR013320">
    <property type="entry name" value="ConA-like_dom_sf"/>
</dbReference>
<dbReference type="PROSITE" id="PS50025">
    <property type="entry name" value="LAM_G_DOMAIN"/>
    <property type="match status" value="1"/>
</dbReference>